<evidence type="ECO:0000313" key="2">
    <source>
        <dbReference type="Proteomes" id="UP000024635"/>
    </source>
</evidence>
<name>A0A016WLG0_9BILA</name>
<proteinExistence type="predicted"/>
<keyword evidence="2" id="KW-1185">Reference proteome</keyword>
<organism evidence="1 2">
    <name type="scientific">Ancylostoma ceylanicum</name>
    <dbReference type="NCBI Taxonomy" id="53326"/>
    <lineage>
        <taxon>Eukaryota</taxon>
        <taxon>Metazoa</taxon>
        <taxon>Ecdysozoa</taxon>
        <taxon>Nematoda</taxon>
        <taxon>Chromadorea</taxon>
        <taxon>Rhabditida</taxon>
        <taxon>Rhabditina</taxon>
        <taxon>Rhabditomorpha</taxon>
        <taxon>Strongyloidea</taxon>
        <taxon>Ancylostomatidae</taxon>
        <taxon>Ancylostomatinae</taxon>
        <taxon>Ancylostoma</taxon>
    </lineage>
</organism>
<protein>
    <recommendedName>
        <fullName evidence="3">Late embryogeneis abundant protein</fullName>
    </recommendedName>
</protein>
<comment type="caution">
    <text evidence="1">The sequence shown here is derived from an EMBL/GenBank/DDBJ whole genome shotgun (WGS) entry which is preliminary data.</text>
</comment>
<evidence type="ECO:0008006" key="3">
    <source>
        <dbReference type="Google" id="ProtNLM"/>
    </source>
</evidence>
<evidence type="ECO:0000313" key="1">
    <source>
        <dbReference type="EMBL" id="EYC40644.1"/>
    </source>
</evidence>
<sequence length="161" mass="17262">MGDQYLSNVGLPPVRAAFVFGENGLIPFRPLLEVTISTDNYARFDFAKMSSNEGIFHSMGDKAQELSNATQEKIGNAGQAVKDTVQSGYDKVTQGACDAAQAVKDTAQSGYDRVTQAGRDAYDAVAGKAEDGKEAAAEKTDEARDYMARKMKEGADVIQAH</sequence>
<dbReference type="Proteomes" id="UP000024635">
    <property type="component" value="Unassembled WGS sequence"/>
</dbReference>
<dbReference type="AlphaFoldDB" id="A0A016WLG0"/>
<accession>A0A016WLG0</accession>
<gene>
    <name evidence="1" type="primary">Acey_s0603.g528</name>
    <name evidence="1" type="ORF">Y032_0603g528</name>
</gene>
<dbReference type="Gene3D" id="1.20.120.20">
    <property type="entry name" value="Apolipoprotein"/>
    <property type="match status" value="1"/>
</dbReference>
<dbReference type="EMBL" id="JARK01000203">
    <property type="protein sequence ID" value="EYC40644.1"/>
    <property type="molecule type" value="Genomic_DNA"/>
</dbReference>
<reference evidence="2" key="1">
    <citation type="journal article" date="2015" name="Nat. Genet.">
        <title>The genome and transcriptome of the zoonotic hookworm Ancylostoma ceylanicum identify infection-specific gene families.</title>
        <authorList>
            <person name="Schwarz E.M."/>
            <person name="Hu Y."/>
            <person name="Antoshechkin I."/>
            <person name="Miller M.M."/>
            <person name="Sternberg P.W."/>
            <person name="Aroian R.V."/>
        </authorList>
    </citation>
    <scope>NUCLEOTIDE SEQUENCE</scope>
    <source>
        <strain evidence="2">HY135</strain>
    </source>
</reference>
<dbReference type="OrthoDB" id="5793718at2759"/>